<dbReference type="STRING" id="1314674.A0A0D7B4C7"/>
<dbReference type="CDD" id="cd10206">
    <property type="entry name" value="ASKHA_NBD_Arp8-like"/>
    <property type="match status" value="1"/>
</dbReference>
<evidence type="ECO:0000313" key="3">
    <source>
        <dbReference type="EMBL" id="KIY65039.1"/>
    </source>
</evidence>
<evidence type="ECO:0000313" key="4">
    <source>
        <dbReference type="Proteomes" id="UP000054007"/>
    </source>
</evidence>
<dbReference type="Pfam" id="PF00022">
    <property type="entry name" value="Actin"/>
    <property type="match status" value="1"/>
</dbReference>
<protein>
    <submittedName>
        <fullName evidence="3">Actin-like ATPase domain-containing protein</fullName>
    </submittedName>
</protein>
<name>A0A0D7B4C7_9AGAR</name>
<dbReference type="Gene3D" id="3.90.640.10">
    <property type="entry name" value="Actin, Chain A, domain 4"/>
    <property type="match status" value="1"/>
</dbReference>
<sequence length="627" mass="70158">MPKGIPLVKKDESAGLKYTTYTNPLVANPNKHTTTNYLRTDSQTLWFRNAVSGKAPYTRQASDAPEQKRGSQVLVIHPGSRNLRIGRASDTSPVTVPSVIARRARNSPAPVFVESILRPETSEPRISEDGTVIPEPNDPFEQHLAEITVSLHERMRFYKMRVVPNALTACVTFNQSVKPEVIATHNDAFQLEWIDEKSEETVLAGAKALRVVEPEKSGYIVRWPIYGSGFNTRDYSSIRECLGDFETLLHMTLKDQLNIHPRDYKNFSVVLLIPDLYDRAYVRELVQLLLVDMGFKMLCAQQESLGALFGTGISTACVVDIGAKVTSVACVEEGLLMPDSRISLNFGGDDITEFLHALFRRIAFPYRDVNLVRQYDWALMEDLKTRLCSLQESDVLVNTHDFSVRRPDRPTEKYQIKVYDEIIMAAMSLFEPRVIEFERKRSGFKPFSHPDVTEEIMEFSNQTATQAMMISTQHLFPPPPQPPSASEDGNDPTPAPPPSTDPTFGVDVVFEAGKLPLDVAIFNSVRAAGDDKIRKYLSAILVVGGTANMAGMAHAVESRLQAIATPLVPNMDRVQMLPTPRDVDAQILTWRGAATLAKMEQNAELWITAADWATLGMRGLKERCWYL</sequence>
<feature type="region of interest" description="Disordered" evidence="2">
    <location>
        <begin position="473"/>
        <end position="505"/>
    </location>
</feature>
<dbReference type="PANTHER" id="PTHR11937">
    <property type="entry name" value="ACTIN"/>
    <property type="match status" value="1"/>
</dbReference>
<dbReference type="Proteomes" id="UP000054007">
    <property type="component" value="Unassembled WGS sequence"/>
</dbReference>
<comment type="similarity">
    <text evidence="1">Belongs to the actin family.</text>
</comment>
<dbReference type="OrthoDB" id="5572108at2759"/>
<proteinExistence type="inferred from homology"/>
<accession>A0A0D7B4C7</accession>
<evidence type="ECO:0000256" key="2">
    <source>
        <dbReference type="SAM" id="MobiDB-lite"/>
    </source>
</evidence>
<dbReference type="InterPro" id="IPR004000">
    <property type="entry name" value="Actin"/>
</dbReference>
<dbReference type="Gene3D" id="3.30.420.40">
    <property type="match status" value="2"/>
</dbReference>
<evidence type="ECO:0000256" key="1">
    <source>
        <dbReference type="RuleBase" id="RU000487"/>
    </source>
</evidence>
<dbReference type="SUPFAM" id="SSF53067">
    <property type="entry name" value="Actin-like ATPase domain"/>
    <property type="match status" value="2"/>
</dbReference>
<organism evidence="3 4">
    <name type="scientific">Cylindrobasidium torrendii FP15055 ss-10</name>
    <dbReference type="NCBI Taxonomy" id="1314674"/>
    <lineage>
        <taxon>Eukaryota</taxon>
        <taxon>Fungi</taxon>
        <taxon>Dikarya</taxon>
        <taxon>Basidiomycota</taxon>
        <taxon>Agaricomycotina</taxon>
        <taxon>Agaricomycetes</taxon>
        <taxon>Agaricomycetidae</taxon>
        <taxon>Agaricales</taxon>
        <taxon>Marasmiineae</taxon>
        <taxon>Physalacriaceae</taxon>
        <taxon>Cylindrobasidium</taxon>
    </lineage>
</organism>
<dbReference type="InterPro" id="IPR043129">
    <property type="entry name" value="ATPase_NBD"/>
</dbReference>
<dbReference type="SMART" id="SM00268">
    <property type="entry name" value="ACTIN"/>
    <property type="match status" value="1"/>
</dbReference>
<gene>
    <name evidence="3" type="ORF">CYLTODRAFT_424689</name>
</gene>
<dbReference type="AlphaFoldDB" id="A0A0D7B4C7"/>
<dbReference type="EMBL" id="KN880607">
    <property type="protein sequence ID" value="KIY65039.1"/>
    <property type="molecule type" value="Genomic_DNA"/>
</dbReference>
<reference evidence="3 4" key="1">
    <citation type="journal article" date="2015" name="Fungal Genet. Biol.">
        <title>Evolution of novel wood decay mechanisms in Agaricales revealed by the genome sequences of Fistulina hepatica and Cylindrobasidium torrendii.</title>
        <authorList>
            <person name="Floudas D."/>
            <person name="Held B.W."/>
            <person name="Riley R."/>
            <person name="Nagy L.G."/>
            <person name="Koehler G."/>
            <person name="Ransdell A.S."/>
            <person name="Younus H."/>
            <person name="Chow J."/>
            <person name="Chiniquy J."/>
            <person name="Lipzen A."/>
            <person name="Tritt A."/>
            <person name="Sun H."/>
            <person name="Haridas S."/>
            <person name="LaButti K."/>
            <person name="Ohm R.A."/>
            <person name="Kues U."/>
            <person name="Blanchette R.A."/>
            <person name="Grigoriev I.V."/>
            <person name="Minto R.E."/>
            <person name="Hibbett D.S."/>
        </authorList>
    </citation>
    <scope>NUCLEOTIDE SEQUENCE [LARGE SCALE GENOMIC DNA]</scope>
    <source>
        <strain evidence="3 4">FP15055 ss-10</strain>
    </source>
</reference>
<keyword evidence="4" id="KW-1185">Reference proteome</keyword>